<reference evidence="3 4" key="1">
    <citation type="journal article" date="2023" name="BMC Biol.">
        <title>The compact genome of the sponge Oopsacas minuta (Hexactinellida) is lacking key metazoan core genes.</title>
        <authorList>
            <person name="Santini S."/>
            <person name="Schenkelaars Q."/>
            <person name="Jourda C."/>
            <person name="Duchesne M."/>
            <person name="Belahbib H."/>
            <person name="Rocher C."/>
            <person name="Selva M."/>
            <person name="Riesgo A."/>
            <person name="Vervoort M."/>
            <person name="Leys S.P."/>
            <person name="Kodjabachian L."/>
            <person name="Le Bivic A."/>
            <person name="Borchiellini C."/>
            <person name="Claverie J.M."/>
            <person name="Renard E."/>
        </authorList>
    </citation>
    <scope>NUCLEOTIDE SEQUENCE [LARGE SCALE GENOMIC DNA]</scope>
    <source>
        <strain evidence="3">SPO-2</strain>
    </source>
</reference>
<dbReference type="GO" id="GO:0005546">
    <property type="term" value="F:phosphatidylinositol-4,5-bisphosphate binding"/>
    <property type="evidence" value="ECO:0007669"/>
    <property type="project" value="TreeGrafter"/>
</dbReference>
<dbReference type="EMBL" id="JAKMXF010000337">
    <property type="protein sequence ID" value="KAI6647811.1"/>
    <property type="molecule type" value="Genomic_DNA"/>
</dbReference>
<comment type="similarity">
    <text evidence="1">Belongs to the SIN1 family.</text>
</comment>
<evidence type="ECO:0000313" key="4">
    <source>
        <dbReference type="Proteomes" id="UP001165289"/>
    </source>
</evidence>
<comment type="caution">
    <text evidence="3">The sequence shown here is derived from an EMBL/GenBank/DDBJ whole genome shotgun (WGS) entry which is preliminary data.</text>
</comment>
<dbReference type="Pfam" id="PF16978">
    <property type="entry name" value="CRIM"/>
    <property type="match status" value="1"/>
</dbReference>
<evidence type="ECO:0000259" key="2">
    <source>
        <dbReference type="Pfam" id="PF16978"/>
    </source>
</evidence>
<feature type="domain" description="CRIM" evidence="2">
    <location>
        <begin position="122"/>
        <end position="244"/>
    </location>
</feature>
<name>A0AAV7JGI6_9METZ</name>
<proteinExistence type="inferred from homology"/>
<gene>
    <name evidence="3" type="ORF">LOD99_8526</name>
</gene>
<dbReference type="AlphaFoldDB" id="A0AAV7JGI6"/>
<keyword evidence="4" id="KW-1185">Reference proteome</keyword>
<dbReference type="GO" id="GO:0031932">
    <property type="term" value="C:TORC2 complex"/>
    <property type="evidence" value="ECO:0007669"/>
    <property type="project" value="InterPro"/>
</dbReference>
<evidence type="ECO:0000313" key="3">
    <source>
        <dbReference type="EMBL" id="KAI6647811.1"/>
    </source>
</evidence>
<sequence length="479" mass="55135">MAFWDNEARLVQHICHSFVISDDTGYADRIFIDDEDSIEETDQGYHINQRSLTGLGIMWIKHTHSITKKEMDQTIKDIENAAKWRPKNSEKIVKLVNDMIPLNDLSLQFPKKVVFHHNPSLSLLSKQISQLSIEELPFFEYSKFNAINSNDRRSLSVTIIFDACKTFVDVTANINTRIFDLIGLSLYLYHKGDLGLPIDGSVGDFKLYIADENGDIDRDFPSLSPTDYLKKFRFSHLGLVRVECPPEKSNPECDKQCVVIFYKLGDYPIEEKTITMPRPAIDIQMIEVLSLAIRKKGLVPCDSYILSEYNDCFNPISHFSLLSDFKHNNFWLLKQDRSNELEVLSNTTDTHVYFDSTIPHAFEHYEAVWLNKKGEPITQILISEIQITFKPLILDSKQLHKSKFRIHPTLPKTEVIARNSILRCDTLVRQASTSGRKSFYILAMKGNEKKMYEFEADNGIVSTIIEILSNNAKNHPKNF</sequence>
<dbReference type="GO" id="GO:0005886">
    <property type="term" value="C:plasma membrane"/>
    <property type="evidence" value="ECO:0007669"/>
    <property type="project" value="TreeGrafter"/>
</dbReference>
<evidence type="ECO:0000256" key="1">
    <source>
        <dbReference type="ARBA" id="ARBA00009407"/>
    </source>
</evidence>
<dbReference type="GO" id="GO:0005737">
    <property type="term" value="C:cytoplasm"/>
    <property type="evidence" value="ECO:0007669"/>
    <property type="project" value="TreeGrafter"/>
</dbReference>
<accession>A0AAV7JGI6</accession>
<dbReference type="Proteomes" id="UP001165289">
    <property type="component" value="Unassembled WGS sequence"/>
</dbReference>
<dbReference type="PANTHER" id="PTHR13335">
    <property type="entry name" value="TARGET OF RAPAMYCIN COMPLEX 2 SUBUNIT MAPKAP1"/>
    <property type="match status" value="1"/>
</dbReference>
<organism evidence="3 4">
    <name type="scientific">Oopsacas minuta</name>
    <dbReference type="NCBI Taxonomy" id="111878"/>
    <lineage>
        <taxon>Eukaryota</taxon>
        <taxon>Metazoa</taxon>
        <taxon>Porifera</taxon>
        <taxon>Hexactinellida</taxon>
        <taxon>Hexasterophora</taxon>
        <taxon>Lyssacinosida</taxon>
        <taxon>Leucopsacidae</taxon>
        <taxon>Oopsacas</taxon>
    </lineage>
</organism>
<dbReference type="GO" id="GO:0038203">
    <property type="term" value="P:TORC2 signaling"/>
    <property type="evidence" value="ECO:0007669"/>
    <property type="project" value="TreeGrafter"/>
</dbReference>
<dbReference type="PANTHER" id="PTHR13335:SF1">
    <property type="entry name" value="TARGET OF RAPAMYCIN COMPLEX 2 SUBUNIT MAPKAP1"/>
    <property type="match status" value="1"/>
</dbReference>
<dbReference type="InterPro" id="IPR031567">
    <property type="entry name" value="CRIM_dom"/>
</dbReference>
<protein>
    <submittedName>
        <fullName evidence="3">Target of rapamycin complex 2 subunit MAPKAP1-like</fullName>
    </submittedName>
</protein>
<dbReference type="InterPro" id="IPR008828">
    <property type="entry name" value="Sin1/Avo1"/>
</dbReference>